<dbReference type="Proteomes" id="UP000266673">
    <property type="component" value="Unassembled WGS sequence"/>
</dbReference>
<evidence type="ECO:0000313" key="3">
    <source>
        <dbReference type="Proteomes" id="UP000266673"/>
    </source>
</evidence>
<dbReference type="OrthoDB" id="2429623at2759"/>
<comment type="caution">
    <text evidence="2">The sequence shown here is derived from an EMBL/GenBank/DDBJ whole genome shotgun (WGS) entry which is preliminary data.</text>
</comment>
<proteinExistence type="predicted"/>
<keyword evidence="3" id="KW-1185">Reference proteome</keyword>
<protein>
    <submittedName>
        <fullName evidence="2">Uncharacterized protein</fullName>
    </submittedName>
</protein>
<name>A0A397WBI6_9GLOM</name>
<reference evidence="2 3" key="1">
    <citation type="submission" date="2018-06" db="EMBL/GenBank/DDBJ databases">
        <title>Comparative genomics reveals the genomic features of Rhizophagus irregularis, R. cerebriforme, R. diaphanum and Gigaspora rosea, and their symbiotic lifestyle signature.</title>
        <authorList>
            <person name="Morin E."/>
            <person name="San Clemente H."/>
            <person name="Chen E.C.H."/>
            <person name="De La Providencia I."/>
            <person name="Hainaut M."/>
            <person name="Kuo A."/>
            <person name="Kohler A."/>
            <person name="Murat C."/>
            <person name="Tang N."/>
            <person name="Roy S."/>
            <person name="Loubradou J."/>
            <person name="Henrissat B."/>
            <person name="Grigoriev I.V."/>
            <person name="Corradi N."/>
            <person name="Roux C."/>
            <person name="Martin F.M."/>
        </authorList>
    </citation>
    <scope>NUCLEOTIDE SEQUENCE [LARGE SCALE GENOMIC DNA]</scope>
    <source>
        <strain evidence="2 3">DAOM 194757</strain>
    </source>
</reference>
<gene>
    <name evidence="2" type="ORF">C2G38_2155925</name>
</gene>
<keyword evidence="1" id="KW-0175">Coiled coil</keyword>
<sequence>MTNTQFTIDSLKELNLKLVLLINELRKNNAEVKTENTRLKQAIEENAMLKIRFKELKKKNKTDTTILIAKNAELKDRVTKLEWKQAQVITSEQEKSYTKETLHSLSESLAESEILESSLSQETINAI</sequence>
<evidence type="ECO:0000313" key="2">
    <source>
        <dbReference type="EMBL" id="RIB29226.1"/>
    </source>
</evidence>
<organism evidence="2 3">
    <name type="scientific">Gigaspora rosea</name>
    <dbReference type="NCBI Taxonomy" id="44941"/>
    <lineage>
        <taxon>Eukaryota</taxon>
        <taxon>Fungi</taxon>
        <taxon>Fungi incertae sedis</taxon>
        <taxon>Mucoromycota</taxon>
        <taxon>Glomeromycotina</taxon>
        <taxon>Glomeromycetes</taxon>
        <taxon>Diversisporales</taxon>
        <taxon>Gigasporaceae</taxon>
        <taxon>Gigaspora</taxon>
    </lineage>
</organism>
<evidence type="ECO:0000256" key="1">
    <source>
        <dbReference type="SAM" id="Coils"/>
    </source>
</evidence>
<dbReference type="EMBL" id="QKWP01000043">
    <property type="protein sequence ID" value="RIB29226.1"/>
    <property type="molecule type" value="Genomic_DNA"/>
</dbReference>
<accession>A0A397WBI6</accession>
<dbReference type="AlphaFoldDB" id="A0A397WBI6"/>
<feature type="coiled-coil region" evidence="1">
    <location>
        <begin position="8"/>
        <end position="59"/>
    </location>
</feature>